<dbReference type="Pfam" id="PF07702">
    <property type="entry name" value="UTRA"/>
    <property type="match status" value="1"/>
</dbReference>
<gene>
    <name evidence="5" type="primary">dasR</name>
    <name evidence="5" type="ORF">LMG23994_03372</name>
</gene>
<evidence type="ECO:0000313" key="5">
    <source>
        <dbReference type="EMBL" id="CAG9176332.1"/>
    </source>
</evidence>
<dbReference type="InterPro" id="IPR000524">
    <property type="entry name" value="Tscrpt_reg_HTH_GntR"/>
</dbReference>
<dbReference type="PRINTS" id="PR00035">
    <property type="entry name" value="HTHGNTR"/>
</dbReference>
<dbReference type="PROSITE" id="PS50949">
    <property type="entry name" value="HTH_GNTR"/>
    <property type="match status" value="1"/>
</dbReference>
<dbReference type="Gene3D" id="3.40.1410.10">
    <property type="entry name" value="Chorismate lyase-like"/>
    <property type="match status" value="1"/>
</dbReference>
<reference evidence="5 6" key="1">
    <citation type="submission" date="2021-08" db="EMBL/GenBank/DDBJ databases">
        <authorList>
            <person name="Peeters C."/>
        </authorList>
    </citation>
    <scope>NUCLEOTIDE SEQUENCE [LARGE SCALE GENOMIC DNA]</scope>
    <source>
        <strain evidence="5 6">LMG 23994</strain>
    </source>
</reference>
<dbReference type="InterPro" id="IPR036390">
    <property type="entry name" value="WH_DNA-bd_sf"/>
</dbReference>
<dbReference type="InterPro" id="IPR011663">
    <property type="entry name" value="UTRA"/>
</dbReference>
<accession>A0ABM8X8N0</accession>
<keyword evidence="6" id="KW-1185">Reference proteome</keyword>
<dbReference type="PANTHER" id="PTHR44846">
    <property type="entry name" value="MANNOSYL-D-GLYCERATE TRANSPORT/METABOLISM SYSTEM REPRESSOR MNGR-RELATED"/>
    <property type="match status" value="1"/>
</dbReference>
<dbReference type="SUPFAM" id="SSF64288">
    <property type="entry name" value="Chorismate lyase-like"/>
    <property type="match status" value="1"/>
</dbReference>
<keyword evidence="2" id="KW-0238">DNA-binding</keyword>
<comment type="caution">
    <text evidence="5">The sequence shown here is derived from an EMBL/GenBank/DDBJ whole genome shotgun (WGS) entry which is preliminary data.</text>
</comment>
<dbReference type="InterPro" id="IPR028978">
    <property type="entry name" value="Chorismate_lyase_/UTRA_dom_sf"/>
</dbReference>
<organism evidence="5 6">
    <name type="scientific">Cupriavidus pinatubonensis</name>
    <dbReference type="NCBI Taxonomy" id="248026"/>
    <lineage>
        <taxon>Bacteria</taxon>
        <taxon>Pseudomonadati</taxon>
        <taxon>Pseudomonadota</taxon>
        <taxon>Betaproteobacteria</taxon>
        <taxon>Burkholderiales</taxon>
        <taxon>Burkholderiaceae</taxon>
        <taxon>Cupriavidus</taxon>
    </lineage>
</organism>
<evidence type="ECO:0000313" key="6">
    <source>
        <dbReference type="Proteomes" id="UP000701702"/>
    </source>
</evidence>
<proteinExistence type="predicted"/>
<feature type="domain" description="HTH gntR-type" evidence="4">
    <location>
        <begin position="10"/>
        <end position="77"/>
    </location>
</feature>
<dbReference type="SMART" id="SM00866">
    <property type="entry name" value="UTRA"/>
    <property type="match status" value="1"/>
</dbReference>
<evidence type="ECO:0000256" key="1">
    <source>
        <dbReference type="ARBA" id="ARBA00023015"/>
    </source>
</evidence>
<keyword evidence="1" id="KW-0805">Transcription regulation</keyword>
<name>A0ABM8X8N0_9BURK</name>
<evidence type="ECO:0000256" key="2">
    <source>
        <dbReference type="ARBA" id="ARBA00023125"/>
    </source>
</evidence>
<dbReference type="PANTHER" id="PTHR44846:SF1">
    <property type="entry name" value="MANNOSYL-D-GLYCERATE TRANSPORT_METABOLISM SYSTEM REPRESSOR MNGR-RELATED"/>
    <property type="match status" value="1"/>
</dbReference>
<evidence type="ECO:0000256" key="3">
    <source>
        <dbReference type="ARBA" id="ARBA00023163"/>
    </source>
</evidence>
<dbReference type="EMBL" id="CAJZAF010000018">
    <property type="protein sequence ID" value="CAG9176332.1"/>
    <property type="molecule type" value="Genomic_DNA"/>
</dbReference>
<dbReference type="InterPro" id="IPR050679">
    <property type="entry name" value="Bact_HTH_transcr_reg"/>
</dbReference>
<dbReference type="SMART" id="SM00345">
    <property type="entry name" value="HTH_GNTR"/>
    <property type="match status" value="1"/>
</dbReference>
<keyword evidence="3" id="KW-0804">Transcription</keyword>
<dbReference type="CDD" id="cd07377">
    <property type="entry name" value="WHTH_GntR"/>
    <property type="match status" value="1"/>
</dbReference>
<dbReference type="Proteomes" id="UP000701702">
    <property type="component" value="Unassembled WGS sequence"/>
</dbReference>
<sequence length="262" mass="29120">MIMDSPRSPMPRYHQIYVALRHQIVSGVYDRSGLPPELRLMEQYQVARVTVRRAIIELVREGMVYRRPGQGTFVKLDHPSRAESQPRIQGLLDNLIASAEQTSVRLIEYGLQPCTHDAAAGLSMAEGQNALRVVRLRSHQGKPVSLITTYLPAHLSPLLTPVELEQHPMLSLLEKGGIRIGAAEQSVSSCPADATVAPLLDEPVGSALLSVMRVVRDVDGYPVQWLHGLYRPHCYDYRMALTRAGEATTRIWLASDITTGLR</sequence>
<dbReference type="SUPFAM" id="SSF46785">
    <property type="entry name" value="Winged helix' DNA-binding domain"/>
    <property type="match status" value="1"/>
</dbReference>
<dbReference type="Gene3D" id="1.10.10.10">
    <property type="entry name" value="Winged helix-like DNA-binding domain superfamily/Winged helix DNA-binding domain"/>
    <property type="match status" value="1"/>
</dbReference>
<evidence type="ECO:0000259" key="4">
    <source>
        <dbReference type="PROSITE" id="PS50949"/>
    </source>
</evidence>
<dbReference type="InterPro" id="IPR036388">
    <property type="entry name" value="WH-like_DNA-bd_sf"/>
</dbReference>
<protein>
    <submittedName>
        <fullName evidence="5">HTH-type transcriptional repressor DasR</fullName>
    </submittedName>
</protein>
<dbReference type="Pfam" id="PF00392">
    <property type="entry name" value="GntR"/>
    <property type="match status" value="1"/>
</dbReference>